<keyword evidence="4" id="KW-1185">Reference proteome</keyword>
<organism evidence="3 4">
    <name type="scientific">Colwellia echini</name>
    <dbReference type="NCBI Taxonomy" id="1982103"/>
    <lineage>
        <taxon>Bacteria</taxon>
        <taxon>Pseudomonadati</taxon>
        <taxon>Pseudomonadota</taxon>
        <taxon>Gammaproteobacteria</taxon>
        <taxon>Alteromonadales</taxon>
        <taxon>Colwelliaceae</taxon>
        <taxon>Colwellia</taxon>
    </lineage>
</organism>
<dbReference type="Proteomes" id="UP000815846">
    <property type="component" value="Unassembled WGS sequence"/>
</dbReference>
<comment type="caution">
    <text evidence="3">The sequence shown here is derived from an EMBL/GenBank/DDBJ whole genome shotgun (WGS) entry which is preliminary data.</text>
</comment>
<dbReference type="InterPro" id="IPR005511">
    <property type="entry name" value="SMP-30"/>
</dbReference>
<comment type="similarity">
    <text evidence="1">Belongs to the SMP-30/CGR1 family.</text>
</comment>
<sequence length="296" mass="33093">MALTFNNIGLTQICQQNGTVPEGPIWSIKEQCLYWPDIVERTISRYCPAEGLIEQQTLDFEFSALAVNENNQLLVVGNCQLHVFNFAENHCTALTDKYNIGEANRFNDAKVDSYGRFWIGSLRKGLAEATGKIFSIDENLKIETHDRDYIASNGLGWSPDNQYFYMIETVSQQLFRYDFCQVSGKISNKTPFVDFNDQLGKPDGMCVDSEGNLWIAMWDGWGVLCYSNTGQLLGKVEVPMQKATCVTFGGENLSTLFITTANFGLTAQEKLEMPWAGSVLSCQPGVNGIATNIFKM</sequence>
<dbReference type="InterPro" id="IPR013658">
    <property type="entry name" value="SGL"/>
</dbReference>
<evidence type="ECO:0000259" key="2">
    <source>
        <dbReference type="Pfam" id="PF08450"/>
    </source>
</evidence>
<evidence type="ECO:0000256" key="1">
    <source>
        <dbReference type="ARBA" id="ARBA00008853"/>
    </source>
</evidence>
<dbReference type="PANTHER" id="PTHR10907:SF47">
    <property type="entry name" value="REGUCALCIN"/>
    <property type="match status" value="1"/>
</dbReference>
<dbReference type="Pfam" id="PF08450">
    <property type="entry name" value="SGL"/>
    <property type="match status" value="1"/>
</dbReference>
<evidence type="ECO:0000313" key="3">
    <source>
        <dbReference type="EMBL" id="TYK66260.1"/>
    </source>
</evidence>
<name>A0ABY3MYF6_9GAMM</name>
<evidence type="ECO:0000313" key="4">
    <source>
        <dbReference type="Proteomes" id="UP000815846"/>
    </source>
</evidence>
<dbReference type="SUPFAM" id="SSF63829">
    <property type="entry name" value="Calcium-dependent phosphotriesterase"/>
    <property type="match status" value="1"/>
</dbReference>
<dbReference type="Gene3D" id="2.120.10.30">
    <property type="entry name" value="TolB, C-terminal domain"/>
    <property type="match status" value="1"/>
</dbReference>
<protein>
    <submittedName>
        <fullName evidence="3">SMP-30/gluconolactonase/LRE family protein</fullName>
    </submittedName>
</protein>
<dbReference type="EMBL" id="PJAI02000005">
    <property type="protein sequence ID" value="TYK66260.1"/>
    <property type="molecule type" value="Genomic_DNA"/>
</dbReference>
<dbReference type="PRINTS" id="PR01790">
    <property type="entry name" value="SMP30FAMILY"/>
</dbReference>
<dbReference type="RefSeq" id="WP_148747717.1">
    <property type="nucleotide sequence ID" value="NZ_PJAI02000005.1"/>
</dbReference>
<dbReference type="PANTHER" id="PTHR10907">
    <property type="entry name" value="REGUCALCIN"/>
    <property type="match status" value="1"/>
</dbReference>
<gene>
    <name evidence="3" type="ORF">CWS31_006600</name>
</gene>
<proteinExistence type="inferred from homology"/>
<dbReference type="InterPro" id="IPR011042">
    <property type="entry name" value="6-blade_b-propeller_TolB-like"/>
</dbReference>
<accession>A0ABY3MYF6</accession>
<reference evidence="3 4" key="1">
    <citation type="submission" date="2019-08" db="EMBL/GenBank/DDBJ databases">
        <title>Microbe sample from Colwellia echini.</title>
        <authorList>
            <person name="Christiansen L."/>
            <person name="Pathiraja D."/>
            <person name="Schultz-Johansen M."/>
            <person name="Choi I.-G."/>
            <person name="Stougaard P."/>
        </authorList>
    </citation>
    <scope>NUCLEOTIDE SEQUENCE [LARGE SCALE GENOMIC DNA]</scope>
    <source>
        <strain evidence="3 4">A3</strain>
    </source>
</reference>
<feature type="domain" description="SMP-30/Gluconolactonase/LRE-like region" evidence="2">
    <location>
        <begin position="20"/>
        <end position="262"/>
    </location>
</feature>